<dbReference type="InterPro" id="IPR006911">
    <property type="entry name" value="ARM-rpt_dom"/>
</dbReference>
<dbReference type="InterPro" id="IPR016024">
    <property type="entry name" value="ARM-type_fold"/>
</dbReference>
<evidence type="ECO:0000259" key="6">
    <source>
        <dbReference type="Pfam" id="PF14381"/>
    </source>
</evidence>
<keyword evidence="2" id="KW-0677">Repeat</keyword>
<name>A0A1Y2A6I6_9FUNG</name>
<sequence length="796" mass="89505">MAISSNQNASAPAEKSSKQPPPFVLEVDEETMKFKAVNIPICDSQTLISLLDSSDNAVRNMSLEYLTKFAEISQQQRLLLLDYNILEHLCNLVDSPDQTLKKNAFTCLSITTELDEPHEKMRDPQFLELLLNVLKKKDEQVEIIEEAAYTIANLAKDFSWKAEIRKSGGMKLLVPYLEVQDPDIKKNVTYAIALLLDDIGCRTEIRLVGGIPLLIELLNTEYPEILENVITCITKCGEDFNNRIVIRKHNGVKKIIDLLFKQSVELYPLIIKCIAICLEDNETNYNISNMGGHSIIIKFLSSEDLAIKRNASLALSKIARIEHNHSFIRDEGAIPIVANDLSNPDNEIVITTAMTIAKLAKQELFQTELYKAGAVEKLIKQLENENNEVVCQCLIALSSFSENIKLRANMKQLKATIPTLNLLLSTDNQVLINACNCLDIFARDSNNREELIANGMVERLVDILNNEDPSVQSVAVLALSRCMQDSMGRQILNKIQGIKKIIELLSSKDNDVCRNASWTLSSAAVHKSIVLEACHMGVIEALLKLTHSISISSFADDALGKILKHHLPAKYWLNNALTHEDIISNGFYDLGYAGSRVGLNDVFPTLKELSEIPVDKKREIILIDIENDSNLKSMLETLQEKFKEIMNKECNQDKDSFSLSVNEEKIKAVANVVCEAMGGQIHPEKLGDFAYKFAITEKKMNLNSNIIPIGEITAGIFYHRALLFKVLMDFLNMTSMVRCTLHRSGYNRAWNTLELLDDELVDNRKEEEEMIIDLMFNPGELLKVGTVEATNYQKPT</sequence>
<dbReference type="Pfam" id="PF04826">
    <property type="entry name" value="Arm_2"/>
    <property type="match status" value="1"/>
</dbReference>
<dbReference type="InterPro" id="IPR000225">
    <property type="entry name" value="Armadillo"/>
</dbReference>
<gene>
    <name evidence="7" type="ORF">LY90DRAFT_677243</name>
</gene>
<dbReference type="STRING" id="1754190.A0A1Y2A6I6"/>
<dbReference type="Gene3D" id="1.25.10.10">
    <property type="entry name" value="Leucine-rich Repeat Variant"/>
    <property type="match status" value="2"/>
</dbReference>
<dbReference type="InterPro" id="IPR055164">
    <property type="entry name" value="EDR1/CTR1/ARMC3-like_pept-like"/>
</dbReference>
<dbReference type="Pfam" id="PF14381">
    <property type="entry name" value="EDR1_CTR1_ARMC3_pept"/>
    <property type="match status" value="1"/>
</dbReference>
<dbReference type="PANTHER" id="PTHR46618">
    <property type="entry name" value="ARMADILLO REPEAT-CONTAINING PROTEIN 3"/>
    <property type="match status" value="1"/>
</dbReference>
<reference evidence="7 8" key="1">
    <citation type="submission" date="2016-08" db="EMBL/GenBank/DDBJ databases">
        <title>A Parts List for Fungal Cellulosomes Revealed by Comparative Genomics.</title>
        <authorList>
            <consortium name="DOE Joint Genome Institute"/>
            <person name="Haitjema C.H."/>
            <person name="Gilmore S.P."/>
            <person name="Henske J.K."/>
            <person name="Solomon K.V."/>
            <person name="De Groot R."/>
            <person name="Kuo A."/>
            <person name="Mondo S.J."/>
            <person name="Salamov A.A."/>
            <person name="Labutti K."/>
            <person name="Zhao Z."/>
            <person name="Chiniquy J."/>
            <person name="Barry K."/>
            <person name="Brewer H.M."/>
            <person name="Purvine S.O."/>
            <person name="Wright A.T."/>
            <person name="Boxma B."/>
            <person name="Van Alen T."/>
            <person name="Hackstein J.H."/>
            <person name="Baker S.E."/>
            <person name="Grigoriev I.V."/>
            <person name="O'Malley M.A."/>
        </authorList>
    </citation>
    <scope>NUCLEOTIDE SEQUENCE [LARGE SCALE GENOMIC DNA]</scope>
    <source>
        <strain evidence="7 8">G1</strain>
    </source>
</reference>
<comment type="similarity">
    <text evidence="1">Belongs to the eutherian X-chromosome-specific Armcx family.</text>
</comment>
<evidence type="ECO:0000256" key="3">
    <source>
        <dbReference type="PROSITE-ProRule" id="PRU00259"/>
    </source>
</evidence>
<dbReference type="InterPro" id="IPR011989">
    <property type="entry name" value="ARM-like"/>
</dbReference>
<dbReference type="PANTHER" id="PTHR46618:SF1">
    <property type="entry name" value="ARMADILLO REPEAT-CONTAINING PROTEIN 3"/>
    <property type="match status" value="1"/>
</dbReference>
<feature type="domain" description="Armadillo repeat-containing" evidence="5">
    <location>
        <begin position="300"/>
        <end position="362"/>
    </location>
</feature>
<feature type="domain" description="EDR1/CTR1/ARMC3-like peptidase-like" evidence="6">
    <location>
        <begin position="567"/>
        <end position="781"/>
    </location>
</feature>
<comment type="caution">
    <text evidence="7">The sequence shown here is derived from an EMBL/GenBank/DDBJ whole genome shotgun (WGS) entry which is preliminary data.</text>
</comment>
<feature type="repeat" description="ARM" evidence="3">
    <location>
        <begin position="125"/>
        <end position="169"/>
    </location>
</feature>
<dbReference type="SMART" id="SM00185">
    <property type="entry name" value="ARM"/>
    <property type="match status" value="11"/>
</dbReference>
<feature type="region of interest" description="Disordered" evidence="4">
    <location>
        <begin position="1"/>
        <end position="22"/>
    </location>
</feature>
<dbReference type="OrthoDB" id="7537227at2759"/>
<dbReference type="InterPro" id="IPR052441">
    <property type="entry name" value="Armadillo-Ser/Thr_Kinase"/>
</dbReference>
<evidence type="ECO:0000313" key="7">
    <source>
        <dbReference type="EMBL" id="ORY18104.1"/>
    </source>
</evidence>
<feature type="compositionally biased region" description="Polar residues" evidence="4">
    <location>
        <begin position="1"/>
        <end position="10"/>
    </location>
</feature>
<dbReference type="Pfam" id="PF00514">
    <property type="entry name" value="Arm"/>
    <property type="match status" value="2"/>
</dbReference>
<evidence type="ECO:0000259" key="5">
    <source>
        <dbReference type="Pfam" id="PF04826"/>
    </source>
</evidence>
<dbReference type="Proteomes" id="UP000193920">
    <property type="component" value="Unassembled WGS sequence"/>
</dbReference>
<evidence type="ECO:0000256" key="4">
    <source>
        <dbReference type="SAM" id="MobiDB-lite"/>
    </source>
</evidence>
<keyword evidence="8" id="KW-1185">Reference proteome</keyword>
<protein>
    <submittedName>
        <fullName evidence="7">ARM repeat-containing protein</fullName>
    </submittedName>
</protein>
<evidence type="ECO:0000256" key="1">
    <source>
        <dbReference type="ARBA" id="ARBA00010553"/>
    </source>
</evidence>
<evidence type="ECO:0000256" key="2">
    <source>
        <dbReference type="ARBA" id="ARBA00022737"/>
    </source>
</evidence>
<dbReference type="EMBL" id="MCOG01000321">
    <property type="protein sequence ID" value="ORY18104.1"/>
    <property type="molecule type" value="Genomic_DNA"/>
</dbReference>
<accession>A0A1Y2A6I6</accession>
<dbReference type="SUPFAM" id="SSF48371">
    <property type="entry name" value="ARM repeat"/>
    <property type="match status" value="2"/>
</dbReference>
<evidence type="ECO:0000313" key="8">
    <source>
        <dbReference type="Proteomes" id="UP000193920"/>
    </source>
</evidence>
<proteinExistence type="inferred from homology"/>
<organism evidence="7 8">
    <name type="scientific">Neocallimastix californiae</name>
    <dbReference type="NCBI Taxonomy" id="1754190"/>
    <lineage>
        <taxon>Eukaryota</taxon>
        <taxon>Fungi</taxon>
        <taxon>Fungi incertae sedis</taxon>
        <taxon>Chytridiomycota</taxon>
        <taxon>Chytridiomycota incertae sedis</taxon>
        <taxon>Neocallimastigomycetes</taxon>
        <taxon>Neocallimastigales</taxon>
        <taxon>Neocallimastigaceae</taxon>
        <taxon>Neocallimastix</taxon>
    </lineage>
</organism>
<dbReference type="AlphaFoldDB" id="A0A1Y2A6I6"/>
<dbReference type="PROSITE" id="PS50176">
    <property type="entry name" value="ARM_REPEAT"/>
    <property type="match status" value="1"/>
</dbReference>